<dbReference type="InterPro" id="IPR032704">
    <property type="entry name" value="Cms1"/>
</dbReference>
<proteinExistence type="predicted"/>
<dbReference type="GO" id="GO:0005634">
    <property type="term" value="C:nucleus"/>
    <property type="evidence" value="ECO:0007669"/>
    <property type="project" value="TreeGrafter"/>
</dbReference>
<dbReference type="PANTHER" id="PTHR24030:SF0">
    <property type="entry name" value="PROTEIN CMSS1"/>
    <property type="match status" value="1"/>
</dbReference>
<name>A0AAF0EL32_9BASI</name>
<dbReference type="Pfam" id="PF14617">
    <property type="entry name" value="CMS1"/>
    <property type="match status" value="1"/>
</dbReference>
<feature type="compositionally biased region" description="Basic residues" evidence="1">
    <location>
        <begin position="40"/>
        <end position="58"/>
    </location>
</feature>
<evidence type="ECO:0000313" key="3">
    <source>
        <dbReference type="Proteomes" id="UP001213623"/>
    </source>
</evidence>
<dbReference type="EMBL" id="CP119893">
    <property type="protein sequence ID" value="WFD26313.1"/>
    <property type="molecule type" value="Genomic_DNA"/>
</dbReference>
<dbReference type="GO" id="GO:0030686">
    <property type="term" value="C:90S preribosome"/>
    <property type="evidence" value="ECO:0007669"/>
    <property type="project" value="TreeGrafter"/>
</dbReference>
<evidence type="ECO:0000256" key="1">
    <source>
        <dbReference type="SAM" id="MobiDB-lite"/>
    </source>
</evidence>
<gene>
    <name evidence="2" type="primary">cms1</name>
    <name evidence="2" type="ORF">MNAN1_001292</name>
</gene>
<dbReference type="Gene3D" id="3.40.50.300">
    <property type="entry name" value="P-loop containing nucleotide triphosphate hydrolases"/>
    <property type="match status" value="1"/>
</dbReference>
<protein>
    <submittedName>
        <fullName evidence="2">Protein cms1</fullName>
    </submittedName>
</protein>
<dbReference type="InterPro" id="IPR027417">
    <property type="entry name" value="P-loop_NTPase"/>
</dbReference>
<dbReference type="AlphaFoldDB" id="A0AAF0EL32"/>
<feature type="region of interest" description="Disordered" evidence="1">
    <location>
        <begin position="1"/>
        <end position="75"/>
    </location>
</feature>
<accession>A0AAF0EL32</accession>
<feature type="compositionally biased region" description="Basic and acidic residues" evidence="1">
    <location>
        <begin position="59"/>
        <end position="69"/>
    </location>
</feature>
<dbReference type="Proteomes" id="UP001213623">
    <property type="component" value="Chromosome 2"/>
</dbReference>
<keyword evidence="3" id="KW-1185">Reference proteome</keyword>
<feature type="compositionally biased region" description="Basic and acidic residues" evidence="1">
    <location>
        <begin position="15"/>
        <end position="39"/>
    </location>
</feature>
<reference evidence="2" key="1">
    <citation type="submission" date="2023-03" db="EMBL/GenBank/DDBJ databases">
        <title>Mating type loci evolution in Malassezia.</title>
        <authorList>
            <person name="Coelho M.A."/>
        </authorList>
    </citation>
    <scope>NUCLEOTIDE SEQUENCE</scope>
    <source>
        <strain evidence="2">CBS 9557</strain>
    </source>
</reference>
<organism evidence="2 3">
    <name type="scientific">Malassezia nana</name>
    <dbReference type="NCBI Taxonomy" id="180528"/>
    <lineage>
        <taxon>Eukaryota</taxon>
        <taxon>Fungi</taxon>
        <taxon>Dikarya</taxon>
        <taxon>Basidiomycota</taxon>
        <taxon>Ustilaginomycotina</taxon>
        <taxon>Malasseziomycetes</taxon>
        <taxon>Malasseziales</taxon>
        <taxon>Malasseziaceae</taxon>
        <taxon>Malassezia</taxon>
    </lineage>
</organism>
<evidence type="ECO:0000313" key="2">
    <source>
        <dbReference type="EMBL" id="WFD26313.1"/>
    </source>
</evidence>
<sequence length="291" mass="32910">MADELDDGLLLDDEFVAHSDEEEARPEQPERSRLDDATSAKKRKRREQAKAQRRKKAARKQEQAAETHHISQQPRDIQADLLVGLQRKAFPKLSELELQELRVPTAAFVESFTFTQERTLDHLTPFVRQYVAPHEELQDATHPWMKEAGTPFLLVLTGNAQRAADLTRALRPLLPGTDRTRGNGSSASMQPTVAKLFARHFKLNEQVSWLQSQATPIAVGTPHRVQALLEHDALHLEHLRCLLVDASWTDAKQRAVLDTPETRDALFALLAEKRVRALFQAPAASCQLLFF</sequence>
<dbReference type="PANTHER" id="PTHR24030">
    <property type="entry name" value="PROTEIN CMSS1"/>
    <property type="match status" value="1"/>
</dbReference>
<feature type="compositionally biased region" description="Acidic residues" evidence="1">
    <location>
        <begin position="1"/>
        <end position="14"/>
    </location>
</feature>